<evidence type="ECO:0000256" key="4">
    <source>
        <dbReference type="ARBA" id="ARBA00022827"/>
    </source>
</evidence>
<keyword evidence="2" id="KW-0285">Flavoprotein</keyword>
<evidence type="ECO:0000256" key="3">
    <source>
        <dbReference type="ARBA" id="ARBA00022723"/>
    </source>
</evidence>
<dbReference type="Gene3D" id="3.30.413.10">
    <property type="entry name" value="Sulfite Reductase Hemoprotein, domain 1"/>
    <property type="match status" value="1"/>
</dbReference>
<feature type="domain" description="BFD-like [2Fe-2S]-binding" evidence="7">
    <location>
        <begin position="415"/>
        <end position="463"/>
    </location>
</feature>
<keyword evidence="11" id="KW-1185">Reference proteome</keyword>
<keyword evidence="3" id="KW-0479">Metal-binding</keyword>
<dbReference type="Gene3D" id="1.10.10.1100">
    <property type="entry name" value="BFD-like [2Fe-2S]-binding domain"/>
    <property type="match status" value="1"/>
</dbReference>
<evidence type="ECO:0000259" key="8">
    <source>
        <dbReference type="Pfam" id="PF07992"/>
    </source>
</evidence>
<feature type="domain" description="NADH-rubredoxin oxidoreductase C-terminal" evidence="9">
    <location>
        <begin position="316"/>
        <end position="384"/>
    </location>
</feature>
<dbReference type="InterPro" id="IPR023753">
    <property type="entry name" value="FAD/NAD-binding_dom"/>
</dbReference>
<dbReference type="InterPro" id="IPR045854">
    <property type="entry name" value="NO2/SO3_Rdtase_4Fe4S_sf"/>
</dbReference>
<dbReference type="PRINTS" id="PR00368">
    <property type="entry name" value="FADPNR"/>
</dbReference>
<dbReference type="InterPro" id="IPR016156">
    <property type="entry name" value="FAD/NAD-linked_Rdtase_dimer_sf"/>
</dbReference>
<comment type="caution">
    <text evidence="10">The sequence shown here is derived from an EMBL/GenBank/DDBJ whole genome shotgun (WGS) entry which is preliminary data.</text>
</comment>
<name>A0ABV9F5V8_9BACL</name>
<dbReference type="PANTHER" id="PTHR43429">
    <property type="entry name" value="PYRIDINE NUCLEOTIDE-DISULFIDE OXIDOREDUCTASE DOMAIN-CONTAINING"/>
    <property type="match status" value="1"/>
</dbReference>
<dbReference type="SUPFAM" id="SSF51905">
    <property type="entry name" value="FAD/NAD(P)-binding domain"/>
    <property type="match status" value="2"/>
</dbReference>
<evidence type="ECO:0000313" key="10">
    <source>
        <dbReference type="EMBL" id="MFC4597317.1"/>
    </source>
</evidence>
<evidence type="ECO:0000256" key="5">
    <source>
        <dbReference type="ARBA" id="ARBA00023004"/>
    </source>
</evidence>
<evidence type="ECO:0000259" key="7">
    <source>
        <dbReference type="Pfam" id="PF04324"/>
    </source>
</evidence>
<evidence type="ECO:0000256" key="2">
    <source>
        <dbReference type="ARBA" id="ARBA00022630"/>
    </source>
</evidence>
<comment type="cofactor">
    <cofactor evidence="1">
        <name>FAD</name>
        <dbReference type="ChEBI" id="CHEBI:57692"/>
    </cofactor>
</comment>
<dbReference type="RefSeq" id="WP_378092349.1">
    <property type="nucleotide sequence ID" value="NZ_JBHSEP010000002.1"/>
</dbReference>
<accession>A0ABV9F5V8</accession>
<dbReference type="Pfam" id="PF18267">
    <property type="entry name" value="Rubredoxin_C"/>
    <property type="match status" value="1"/>
</dbReference>
<protein>
    <submittedName>
        <fullName evidence="10">Nitrite reductase large subunit NirB</fullName>
    </submittedName>
</protein>
<dbReference type="Gene3D" id="3.50.50.60">
    <property type="entry name" value="FAD/NAD(P)-binding domain"/>
    <property type="match status" value="2"/>
</dbReference>
<dbReference type="InterPro" id="IPR041575">
    <property type="entry name" value="Rubredoxin_C"/>
</dbReference>
<dbReference type="Gene3D" id="3.30.390.30">
    <property type="match status" value="1"/>
</dbReference>
<dbReference type="EMBL" id="JBHSEP010000002">
    <property type="protein sequence ID" value="MFC4597317.1"/>
    <property type="molecule type" value="Genomic_DNA"/>
</dbReference>
<dbReference type="PANTHER" id="PTHR43429:SF3">
    <property type="entry name" value="NITRITE REDUCTASE [NAD(P)H]"/>
    <property type="match status" value="1"/>
</dbReference>
<gene>
    <name evidence="10" type="primary">nirB</name>
    <name evidence="10" type="ORF">ACFO3S_03615</name>
</gene>
<dbReference type="CDD" id="cd19944">
    <property type="entry name" value="NirB_Fer2_BFD-like_2"/>
    <property type="match status" value="1"/>
</dbReference>
<dbReference type="SUPFAM" id="SSF56014">
    <property type="entry name" value="Nitrite and sulphite reductase 4Fe-4S domain-like"/>
    <property type="match status" value="1"/>
</dbReference>
<dbReference type="PRINTS" id="PR00411">
    <property type="entry name" value="PNDRDTASEI"/>
</dbReference>
<evidence type="ECO:0000256" key="6">
    <source>
        <dbReference type="ARBA" id="ARBA00023014"/>
    </source>
</evidence>
<feature type="domain" description="BFD-like [2Fe-2S]-binding" evidence="7">
    <location>
        <begin position="479"/>
        <end position="528"/>
    </location>
</feature>
<feature type="domain" description="FAD/NAD(P)-binding" evidence="8">
    <location>
        <begin position="5"/>
        <end position="280"/>
    </location>
</feature>
<sequence>MSRPKLVMVGNGMAGVRCVEEICALERDLYEITIFGSEPRPNYNRIMLSQVLQGDASLQDIVTHDWDWYAERGIRLYAGHPVIRIDTEARRVTTAEGRVAEYDRLILATGSSAFIPPLPGVGKPGVIGFRSVDDCRRMMEAAASYRKAAVIGGGLLGLEAARGLLNLGMDVTVVHNAAYLMNRQLDAMSSELLRSELEEQGMRFLFGKAAEKILGRKRAEGIGFSDGARLQADLIVMAVGIRPNVELAKSGGLWTNRAFVVDDYMETNVPGVYAVGECAEHEGTVYGLVAPLYEQGKVLAKVLCGRETEPYRGSVPYAQLKVSGVDVFSAGHVNEAEEVTVLQLYDGIGRTYKKVTARNGKVSGAILFGDVNESGSLLSLLRRGAEVSALERSGARSAEGGPSEAASAMSEQETVCQCNGVSKGTLVTAVREGGLRTVEQLRDRTKAAGSCGGCKPMVAAILQLALGGADSEPEREPAICGCTELGHEAVKTAIAEGGFASIGQAMTKLGWKPSEGCALCRGAIGYYMGQIEEGNGHSARLHVEAGGADAVARIGAELERRLQALLMPSAVHVAVVSGAEGTGLLVRDFGVAPAPAGWEIYAGGCAGRPVKQAQLIAVASTEDEALEMVAACLHGYRANAFYGEPVWRWLQRYGLTAIRETALDPDGREYWLNGRLPQRGAAEIA</sequence>
<dbReference type="InterPro" id="IPR007419">
    <property type="entry name" value="BFD-like_2Fe2S-bd_dom"/>
</dbReference>
<dbReference type="InterPro" id="IPR050260">
    <property type="entry name" value="FAD-bd_OxRdtase"/>
</dbReference>
<proteinExistence type="predicted"/>
<dbReference type="Pfam" id="PF07992">
    <property type="entry name" value="Pyr_redox_2"/>
    <property type="match status" value="1"/>
</dbReference>
<dbReference type="Pfam" id="PF04324">
    <property type="entry name" value="Fer2_BFD"/>
    <property type="match status" value="2"/>
</dbReference>
<dbReference type="NCBIfam" id="TIGR02374">
    <property type="entry name" value="nitri_red_nirB"/>
    <property type="match status" value="1"/>
</dbReference>
<keyword evidence="4" id="KW-0274">FAD</keyword>
<evidence type="ECO:0000256" key="1">
    <source>
        <dbReference type="ARBA" id="ARBA00001974"/>
    </source>
</evidence>
<keyword evidence="6" id="KW-0411">Iron-sulfur</keyword>
<dbReference type="Proteomes" id="UP001596028">
    <property type="component" value="Unassembled WGS sequence"/>
</dbReference>
<evidence type="ECO:0000259" key="9">
    <source>
        <dbReference type="Pfam" id="PF18267"/>
    </source>
</evidence>
<reference evidence="11" key="1">
    <citation type="journal article" date="2019" name="Int. J. Syst. Evol. Microbiol.">
        <title>The Global Catalogue of Microorganisms (GCM) 10K type strain sequencing project: providing services to taxonomists for standard genome sequencing and annotation.</title>
        <authorList>
            <consortium name="The Broad Institute Genomics Platform"/>
            <consortium name="The Broad Institute Genome Sequencing Center for Infectious Disease"/>
            <person name="Wu L."/>
            <person name="Ma J."/>
        </authorList>
    </citation>
    <scope>NUCLEOTIDE SEQUENCE [LARGE SCALE GENOMIC DNA]</scope>
    <source>
        <strain evidence="11">CCUG 49571</strain>
    </source>
</reference>
<evidence type="ECO:0000313" key="11">
    <source>
        <dbReference type="Proteomes" id="UP001596028"/>
    </source>
</evidence>
<dbReference type="InterPro" id="IPR041854">
    <property type="entry name" value="BFD-like_2Fe2S-bd_dom_sf"/>
</dbReference>
<dbReference type="InterPro" id="IPR012744">
    <property type="entry name" value="Nitri_red_NirB"/>
</dbReference>
<organism evidence="10 11">
    <name type="scientific">Cohnella hongkongensis</name>
    <dbReference type="NCBI Taxonomy" id="178337"/>
    <lineage>
        <taxon>Bacteria</taxon>
        <taxon>Bacillati</taxon>
        <taxon>Bacillota</taxon>
        <taxon>Bacilli</taxon>
        <taxon>Bacillales</taxon>
        <taxon>Paenibacillaceae</taxon>
        <taxon>Cohnella</taxon>
    </lineage>
</organism>
<dbReference type="InterPro" id="IPR036188">
    <property type="entry name" value="FAD/NAD-bd_sf"/>
</dbReference>
<keyword evidence="5" id="KW-0408">Iron</keyword>